<protein>
    <submittedName>
        <fullName evidence="1">Uncharacterized protein</fullName>
    </submittedName>
</protein>
<proteinExistence type="predicted"/>
<name>A0A2P2IHA5_RHIMU</name>
<accession>A0A2P2IHA5</accession>
<sequence>MERGGRNWKRDTDE</sequence>
<dbReference type="EMBL" id="GGEC01000112">
    <property type="protein sequence ID" value="MBW80595.1"/>
    <property type="molecule type" value="Transcribed_RNA"/>
</dbReference>
<reference evidence="1" key="1">
    <citation type="submission" date="2018-02" db="EMBL/GenBank/DDBJ databases">
        <title>Rhizophora mucronata_Transcriptome.</title>
        <authorList>
            <person name="Meera S.P."/>
            <person name="Sreeshan A."/>
            <person name="Augustine A."/>
        </authorList>
    </citation>
    <scope>NUCLEOTIDE SEQUENCE</scope>
    <source>
        <tissue evidence="1">Leaf</tissue>
    </source>
</reference>
<organism evidence="1">
    <name type="scientific">Rhizophora mucronata</name>
    <name type="common">Asiatic mangrove</name>
    <dbReference type="NCBI Taxonomy" id="61149"/>
    <lineage>
        <taxon>Eukaryota</taxon>
        <taxon>Viridiplantae</taxon>
        <taxon>Streptophyta</taxon>
        <taxon>Embryophyta</taxon>
        <taxon>Tracheophyta</taxon>
        <taxon>Spermatophyta</taxon>
        <taxon>Magnoliopsida</taxon>
        <taxon>eudicotyledons</taxon>
        <taxon>Gunneridae</taxon>
        <taxon>Pentapetalae</taxon>
        <taxon>rosids</taxon>
        <taxon>fabids</taxon>
        <taxon>Malpighiales</taxon>
        <taxon>Rhizophoraceae</taxon>
        <taxon>Rhizophora</taxon>
    </lineage>
</organism>
<evidence type="ECO:0000313" key="1">
    <source>
        <dbReference type="EMBL" id="MBW80595.1"/>
    </source>
</evidence>